<dbReference type="Gene3D" id="3.60.15.10">
    <property type="entry name" value="Ribonuclease Z/Hydroxyacylglutathione hydrolase-like"/>
    <property type="match status" value="1"/>
</dbReference>
<dbReference type="PANTHER" id="PTHR46018">
    <property type="entry name" value="ZINC PHOSPHODIESTERASE ELAC PROTEIN 1"/>
    <property type="match status" value="1"/>
</dbReference>
<comment type="caution">
    <text evidence="1">The sequence shown here is derived from an EMBL/GenBank/DDBJ whole genome shotgun (WGS) entry which is preliminary data.</text>
</comment>
<dbReference type="GeneID" id="63783609"/>
<dbReference type="STRING" id="56484.A0A1Y2FA76"/>
<proteinExistence type="predicted"/>
<protein>
    <submittedName>
        <fullName evidence="1">Beta-lactamase-like protein</fullName>
    </submittedName>
</protein>
<evidence type="ECO:0000313" key="2">
    <source>
        <dbReference type="Proteomes" id="UP000193685"/>
    </source>
</evidence>
<dbReference type="SUPFAM" id="SSF56281">
    <property type="entry name" value="Metallo-hydrolase/oxidoreductase"/>
    <property type="match status" value="1"/>
</dbReference>
<keyword evidence="2" id="KW-1185">Reference proteome</keyword>
<dbReference type="OrthoDB" id="527344at2759"/>
<dbReference type="GO" id="GO:0005634">
    <property type="term" value="C:nucleus"/>
    <property type="evidence" value="ECO:0007669"/>
    <property type="project" value="TreeGrafter"/>
</dbReference>
<dbReference type="GO" id="GO:0042781">
    <property type="term" value="F:3'-tRNA processing endoribonuclease activity"/>
    <property type="evidence" value="ECO:0007669"/>
    <property type="project" value="TreeGrafter"/>
</dbReference>
<dbReference type="Pfam" id="PF23023">
    <property type="entry name" value="Anti-Pycsar_Apyc1"/>
    <property type="match status" value="1"/>
</dbReference>
<name>A0A1Y2FA76_PROLT</name>
<dbReference type="PANTHER" id="PTHR46018:SF2">
    <property type="entry name" value="ZINC PHOSPHODIESTERASE ELAC PROTEIN 1"/>
    <property type="match status" value="1"/>
</dbReference>
<sequence length="342" mass="36639">MRLVTLGTSCAQQTTSRTQSAHLLALDAHTSYLVDCGSNTGFSLLKTDYKLSSIRKIFLTHLHADHCIGLPALLADLLGGHGGRAEDVAAGKLREGTGKRPLEIYGPLGTQEFLRTNFRLTYTALASPFRVIELLFDEEQAFEGPSFPREEGSCIKRPDTDSSPAPIWSSISSDHRITVDAVAIQHTVPTLGFIFREADFVEITQQTSSTLMAAFGNANAERRAALSALKAGQAVSLPTGSTVGPLPKERGRTVVLLGDTHDASGCLPHLERSVVSLVLHESTNAYLPPPYGKPSDTLVSVRERAASRGHSTPEVAGAFASACQAKMLVLTHFSSRYGGKGQ</sequence>
<dbReference type="AlphaFoldDB" id="A0A1Y2FA76"/>
<dbReference type="RefSeq" id="XP_040724467.1">
    <property type="nucleotide sequence ID" value="XM_040867010.1"/>
</dbReference>
<dbReference type="EMBL" id="MCFI01000012">
    <property type="protein sequence ID" value="ORY80822.1"/>
    <property type="molecule type" value="Genomic_DNA"/>
</dbReference>
<accession>A0A1Y2FA76</accession>
<dbReference type="Proteomes" id="UP000193685">
    <property type="component" value="Unassembled WGS sequence"/>
</dbReference>
<evidence type="ECO:0000313" key="1">
    <source>
        <dbReference type="EMBL" id="ORY80822.1"/>
    </source>
</evidence>
<feature type="non-terminal residue" evidence="1">
    <location>
        <position position="342"/>
    </location>
</feature>
<organism evidence="1 2">
    <name type="scientific">Protomyces lactucae-debilis</name>
    <dbReference type="NCBI Taxonomy" id="2754530"/>
    <lineage>
        <taxon>Eukaryota</taxon>
        <taxon>Fungi</taxon>
        <taxon>Dikarya</taxon>
        <taxon>Ascomycota</taxon>
        <taxon>Taphrinomycotina</taxon>
        <taxon>Taphrinomycetes</taxon>
        <taxon>Taphrinales</taxon>
        <taxon>Protomycetaceae</taxon>
        <taxon>Protomyces</taxon>
    </lineage>
</organism>
<dbReference type="InterPro" id="IPR036866">
    <property type="entry name" value="RibonucZ/Hydroxyglut_hydro"/>
</dbReference>
<reference evidence="1 2" key="1">
    <citation type="submission" date="2016-07" db="EMBL/GenBank/DDBJ databases">
        <title>Pervasive Adenine N6-methylation of Active Genes in Fungi.</title>
        <authorList>
            <consortium name="DOE Joint Genome Institute"/>
            <person name="Mondo S.J."/>
            <person name="Dannebaum R.O."/>
            <person name="Kuo R.C."/>
            <person name="Labutti K."/>
            <person name="Haridas S."/>
            <person name="Kuo A."/>
            <person name="Salamov A."/>
            <person name="Ahrendt S.R."/>
            <person name="Lipzen A."/>
            <person name="Sullivan W."/>
            <person name="Andreopoulos W.B."/>
            <person name="Clum A."/>
            <person name="Lindquist E."/>
            <person name="Daum C."/>
            <person name="Ramamoorthy G.K."/>
            <person name="Gryganskyi A."/>
            <person name="Culley D."/>
            <person name="Magnuson J.K."/>
            <person name="James T.Y."/>
            <person name="O'Malley M.A."/>
            <person name="Stajich J.E."/>
            <person name="Spatafora J.W."/>
            <person name="Visel A."/>
            <person name="Grigoriev I.V."/>
        </authorList>
    </citation>
    <scope>NUCLEOTIDE SEQUENCE [LARGE SCALE GENOMIC DNA]</scope>
    <source>
        <strain evidence="1 2">12-1054</strain>
    </source>
</reference>
<gene>
    <name evidence="1" type="ORF">BCR37DRAFT_331164</name>
</gene>